<feature type="region of interest" description="Disordered" evidence="1">
    <location>
        <begin position="1"/>
        <end position="47"/>
    </location>
</feature>
<evidence type="ECO:0000313" key="3">
    <source>
        <dbReference type="EMBL" id="NKY34094.1"/>
    </source>
</evidence>
<dbReference type="RefSeq" id="WP_084471557.1">
    <property type="nucleotide sequence ID" value="NZ_JAAXOO010000003.1"/>
</dbReference>
<protein>
    <submittedName>
        <fullName evidence="3">Long-chain fatty acid--CoA ligase</fullName>
    </submittedName>
</protein>
<sequence>MQAGTTTTIGPAAGPLRRTTTGQSAEPGDRAAVSPPRDFEGPRRRADPPAIPLVEFPLADTASAAPLSRGADGILRYGNLSPALTELLDLQVHAFANREAVVEVGGGRLTYRELWHSASRVAGGLQEHGIGYGDRVAVHMPPGVRWVQAFLGALLSGAVPVLVHHGLPDGAVEQVIAGSDADFVLGSAQRGCGATRGDGPWSPDLPDGAAFIDDGAALNDLALLCYTGGAGANELPTGVELTNENLLSAIRSMVAALDLPTDGMRNLVLQPLAHAGGCVDQLLPTFAVGGTVVLAQGGAGVARAIAGEGVDTVAANTRILAGLLPELAVGRAGGLPTERVVRISRSDQRISAVGREAADGEGPDFLVELCQVFPSARQWSVWGATETSGIGLALGPTAGPVGSVDGTVLGFPFGGTELALCGPRAQSGHGELLCRGPNVSRRYWKDPQRTADRFTGTWFHTGDQVSIGRDGLVRRSA</sequence>
<evidence type="ECO:0000259" key="2">
    <source>
        <dbReference type="Pfam" id="PF00501"/>
    </source>
</evidence>
<feature type="compositionally biased region" description="Basic and acidic residues" evidence="1">
    <location>
        <begin position="37"/>
        <end position="47"/>
    </location>
</feature>
<dbReference type="Proteomes" id="UP000565715">
    <property type="component" value="Unassembled WGS sequence"/>
</dbReference>
<dbReference type="Pfam" id="PF00501">
    <property type="entry name" value="AMP-binding"/>
    <property type="match status" value="1"/>
</dbReference>
<proteinExistence type="predicted"/>
<evidence type="ECO:0000313" key="4">
    <source>
        <dbReference type="Proteomes" id="UP000565715"/>
    </source>
</evidence>
<keyword evidence="3" id="KW-0436">Ligase</keyword>
<dbReference type="InterPro" id="IPR050237">
    <property type="entry name" value="ATP-dep_AMP-bd_enzyme"/>
</dbReference>
<accession>A0A846XJX0</accession>
<feature type="domain" description="AMP-dependent synthetase/ligase" evidence="2">
    <location>
        <begin position="91"/>
        <end position="444"/>
    </location>
</feature>
<gene>
    <name evidence="3" type="ORF">HGA13_13540</name>
</gene>
<dbReference type="InterPro" id="IPR042099">
    <property type="entry name" value="ANL_N_sf"/>
</dbReference>
<comment type="caution">
    <text evidence="3">The sequence shown here is derived from an EMBL/GenBank/DDBJ whole genome shotgun (WGS) entry which is preliminary data.</text>
</comment>
<dbReference type="Gene3D" id="3.40.50.12780">
    <property type="entry name" value="N-terminal domain of ligase-like"/>
    <property type="match status" value="1"/>
</dbReference>
<dbReference type="PANTHER" id="PTHR43767">
    <property type="entry name" value="LONG-CHAIN-FATTY-ACID--COA LIGASE"/>
    <property type="match status" value="1"/>
</dbReference>
<dbReference type="EMBL" id="JAAXOO010000003">
    <property type="protein sequence ID" value="NKY34094.1"/>
    <property type="molecule type" value="Genomic_DNA"/>
</dbReference>
<dbReference type="SUPFAM" id="SSF56801">
    <property type="entry name" value="Acetyl-CoA synthetase-like"/>
    <property type="match status" value="1"/>
</dbReference>
<dbReference type="PANTHER" id="PTHR43767:SF1">
    <property type="entry name" value="NONRIBOSOMAL PEPTIDE SYNTHASE PES1 (EUROFUNG)-RELATED"/>
    <property type="match status" value="1"/>
</dbReference>
<name>A0A846XJX0_9NOCA</name>
<organism evidence="3 4">
    <name type="scientific">Nocardia speluncae</name>
    <dbReference type="NCBI Taxonomy" id="419477"/>
    <lineage>
        <taxon>Bacteria</taxon>
        <taxon>Bacillati</taxon>
        <taxon>Actinomycetota</taxon>
        <taxon>Actinomycetes</taxon>
        <taxon>Mycobacteriales</taxon>
        <taxon>Nocardiaceae</taxon>
        <taxon>Nocardia</taxon>
    </lineage>
</organism>
<dbReference type="AlphaFoldDB" id="A0A846XJX0"/>
<keyword evidence="4" id="KW-1185">Reference proteome</keyword>
<reference evidence="3 4" key="1">
    <citation type="submission" date="2020-04" db="EMBL/GenBank/DDBJ databases">
        <title>MicrobeNet Type strains.</title>
        <authorList>
            <person name="Nicholson A.C."/>
        </authorList>
    </citation>
    <scope>NUCLEOTIDE SEQUENCE [LARGE SCALE GENOMIC DNA]</scope>
    <source>
        <strain evidence="3 4">DSM 45078</strain>
    </source>
</reference>
<evidence type="ECO:0000256" key="1">
    <source>
        <dbReference type="SAM" id="MobiDB-lite"/>
    </source>
</evidence>
<feature type="compositionally biased region" description="Low complexity" evidence="1">
    <location>
        <begin position="1"/>
        <end position="15"/>
    </location>
</feature>
<dbReference type="GO" id="GO:0016874">
    <property type="term" value="F:ligase activity"/>
    <property type="evidence" value="ECO:0007669"/>
    <property type="project" value="UniProtKB-KW"/>
</dbReference>
<dbReference type="InterPro" id="IPR000873">
    <property type="entry name" value="AMP-dep_synth/lig_dom"/>
</dbReference>